<evidence type="ECO:0000313" key="2">
    <source>
        <dbReference type="Proteomes" id="UP000218288"/>
    </source>
</evidence>
<accession>A0A160PLD4</accession>
<dbReference type="Gene3D" id="2.60.120.430">
    <property type="entry name" value="Galactose-binding lectin"/>
    <property type="match status" value="1"/>
</dbReference>
<sequence>MSLTRTVPVTDGTLNLAFWQGAAETPTVAAIEVWKVKGASAQDALLV</sequence>
<dbReference type="RefSeq" id="WP_157914233.1">
    <property type="nucleotide sequence ID" value="NZ_AP014809.1"/>
</dbReference>
<organism evidence="1 2">
    <name type="scientific">Methylorubrum populi</name>
    <dbReference type="NCBI Taxonomy" id="223967"/>
    <lineage>
        <taxon>Bacteria</taxon>
        <taxon>Pseudomonadati</taxon>
        <taxon>Pseudomonadota</taxon>
        <taxon>Alphaproteobacteria</taxon>
        <taxon>Hyphomicrobiales</taxon>
        <taxon>Methylobacteriaceae</taxon>
        <taxon>Methylorubrum</taxon>
    </lineage>
</organism>
<gene>
    <name evidence="1" type="ORF">MPPM_4486</name>
</gene>
<name>A0A160PLD4_9HYPH</name>
<reference evidence="1 2" key="1">
    <citation type="journal article" date="2016" name="Genome Announc.">
        <title>Complete Genome Sequence of Methylobacterium populi P-1M, Isolated from Pink-Pigmented Household Biofilm.</title>
        <authorList>
            <person name="Morohoshi T."/>
            <person name="Ikeda T."/>
        </authorList>
    </citation>
    <scope>NUCLEOTIDE SEQUENCE [LARGE SCALE GENOMIC DNA]</scope>
    <source>
        <strain evidence="1 2">P-1M</strain>
    </source>
</reference>
<dbReference type="OrthoDB" id="9773411at2"/>
<dbReference type="Proteomes" id="UP000218288">
    <property type="component" value="Chromosome"/>
</dbReference>
<dbReference type="AlphaFoldDB" id="A0A160PLD4"/>
<protein>
    <submittedName>
        <fullName evidence="1">PKD domain containing protein</fullName>
    </submittedName>
</protein>
<evidence type="ECO:0000313" key="1">
    <source>
        <dbReference type="EMBL" id="BAU93091.1"/>
    </source>
</evidence>
<dbReference type="EMBL" id="AP014809">
    <property type="protein sequence ID" value="BAU93091.1"/>
    <property type="molecule type" value="Genomic_DNA"/>
</dbReference>
<proteinExistence type="predicted"/>